<keyword evidence="5 7" id="KW-1133">Transmembrane helix</keyword>
<evidence type="ECO:0000313" key="10">
    <source>
        <dbReference type="Proteomes" id="UP001153328"/>
    </source>
</evidence>
<sequence length="274" mass="29446">MNPRGTRLLAGRSLLVLFMAATAVPFLSLFTTALAPQGSTPHGISWPSHPHWHNFVDAFNAADLLPLLYSSCLIVLGVVPICLALCAAAGYGLAVLGFPGARLVFGLLLLGLTVPIESLITPLYYQMQSLGLLNTRWALILPLIGLFMPFGVFWMRTFFQSLPKELLEAASVDGAGPWAAFRRVHLPLAAPAVSSLAILLFLWTWNQFILSIAMIDDPSKRTAAGALGAFQGHYGTNVVLLSAGALLIMLPTIAVFVVFQRHFVKALLQGAVKG</sequence>
<evidence type="ECO:0000256" key="2">
    <source>
        <dbReference type="ARBA" id="ARBA00022448"/>
    </source>
</evidence>
<organism evidence="9 10">
    <name type="scientific">Actinacidiphila bryophytorum</name>
    <dbReference type="NCBI Taxonomy" id="1436133"/>
    <lineage>
        <taxon>Bacteria</taxon>
        <taxon>Bacillati</taxon>
        <taxon>Actinomycetota</taxon>
        <taxon>Actinomycetes</taxon>
        <taxon>Kitasatosporales</taxon>
        <taxon>Streptomycetaceae</taxon>
        <taxon>Actinacidiphila</taxon>
    </lineage>
</organism>
<gene>
    <name evidence="9" type="ORF">SBRY_100017</name>
</gene>
<keyword evidence="6 7" id="KW-0472">Membrane</keyword>
<dbReference type="PANTHER" id="PTHR43744:SF12">
    <property type="entry name" value="ABC TRANSPORTER PERMEASE PROTEIN MG189-RELATED"/>
    <property type="match status" value="1"/>
</dbReference>
<feature type="transmembrane region" description="Helical" evidence="7">
    <location>
        <begin position="238"/>
        <end position="259"/>
    </location>
</feature>
<feature type="transmembrane region" description="Helical" evidence="7">
    <location>
        <begin position="103"/>
        <end position="125"/>
    </location>
</feature>
<dbReference type="RefSeq" id="WP_205048374.1">
    <property type="nucleotide sequence ID" value="NZ_CAJVAX010000002.1"/>
</dbReference>
<dbReference type="PROSITE" id="PS50928">
    <property type="entry name" value="ABC_TM1"/>
    <property type="match status" value="1"/>
</dbReference>
<comment type="similarity">
    <text evidence="7">Belongs to the binding-protein-dependent transport system permease family.</text>
</comment>
<proteinExistence type="inferred from homology"/>
<accession>A0A9W4E216</accession>
<evidence type="ECO:0000256" key="6">
    <source>
        <dbReference type="ARBA" id="ARBA00023136"/>
    </source>
</evidence>
<dbReference type="GO" id="GO:0005886">
    <property type="term" value="C:plasma membrane"/>
    <property type="evidence" value="ECO:0007669"/>
    <property type="project" value="UniProtKB-SubCell"/>
</dbReference>
<comment type="subcellular location">
    <subcellularLocation>
        <location evidence="1 7">Cell membrane</location>
        <topology evidence="1 7">Multi-pass membrane protein</topology>
    </subcellularLocation>
</comment>
<dbReference type="InterPro" id="IPR035906">
    <property type="entry name" value="MetI-like_sf"/>
</dbReference>
<dbReference type="Pfam" id="PF00528">
    <property type="entry name" value="BPD_transp_1"/>
    <property type="match status" value="1"/>
</dbReference>
<dbReference type="InterPro" id="IPR000515">
    <property type="entry name" value="MetI-like"/>
</dbReference>
<evidence type="ECO:0000259" key="8">
    <source>
        <dbReference type="PROSITE" id="PS50928"/>
    </source>
</evidence>
<dbReference type="EMBL" id="CAJVAX010000002">
    <property type="protein sequence ID" value="CAG7612408.1"/>
    <property type="molecule type" value="Genomic_DNA"/>
</dbReference>
<evidence type="ECO:0000256" key="1">
    <source>
        <dbReference type="ARBA" id="ARBA00004651"/>
    </source>
</evidence>
<keyword evidence="10" id="KW-1185">Reference proteome</keyword>
<feature type="domain" description="ABC transmembrane type-1" evidence="8">
    <location>
        <begin position="68"/>
        <end position="259"/>
    </location>
</feature>
<dbReference type="AlphaFoldDB" id="A0A9W4E216"/>
<dbReference type="SUPFAM" id="SSF161098">
    <property type="entry name" value="MetI-like"/>
    <property type="match status" value="1"/>
</dbReference>
<evidence type="ECO:0000256" key="5">
    <source>
        <dbReference type="ARBA" id="ARBA00022989"/>
    </source>
</evidence>
<keyword evidence="3" id="KW-1003">Cell membrane</keyword>
<feature type="transmembrane region" description="Helical" evidence="7">
    <location>
        <begin position="67"/>
        <end position="96"/>
    </location>
</feature>
<dbReference type="PANTHER" id="PTHR43744">
    <property type="entry name" value="ABC TRANSPORTER PERMEASE PROTEIN MG189-RELATED-RELATED"/>
    <property type="match status" value="1"/>
</dbReference>
<feature type="transmembrane region" description="Helical" evidence="7">
    <location>
        <begin position="186"/>
        <end position="205"/>
    </location>
</feature>
<protein>
    <submittedName>
        <fullName evidence="9">Carbohydrate ABC transporter membrane protein 2, CUT1 family (TC 3.A.1.1.-)</fullName>
    </submittedName>
</protein>
<dbReference type="GO" id="GO:0055085">
    <property type="term" value="P:transmembrane transport"/>
    <property type="evidence" value="ECO:0007669"/>
    <property type="project" value="InterPro"/>
</dbReference>
<feature type="transmembrane region" description="Helical" evidence="7">
    <location>
        <begin position="137"/>
        <end position="155"/>
    </location>
</feature>
<dbReference type="CDD" id="cd06261">
    <property type="entry name" value="TM_PBP2"/>
    <property type="match status" value="1"/>
</dbReference>
<comment type="caution">
    <text evidence="9">The sequence shown here is derived from an EMBL/GenBank/DDBJ whole genome shotgun (WGS) entry which is preliminary data.</text>
</comment>
<evidence type="ECO:0000256" key="4">
    <source>
        <dbReference type="ARBA" id="ARBA00022692"/>
    </source>
</evidence>
<evidence type="ECO:0000256" key="7">
    <source>
        <dbReference type="RuleBase" id="RU363032"/>
    </source>
</evidence>
<reference evidence="9" key="1">
    <citation type="submission" date="2021-06" db="EMBL/GenBank/DDBJ databases">
        <authorList>
            <person name="Arsene-Ploetze F."/>
        </authorList>
    </citation>
    <scope>NUCLEOTIDE SEQUENCE</scope>
    <source>
        <strain evidence="9">SBRY1</strain>
    </source>
</reference>
<dbReference type="Gene3D" id="1.10.3720.10">
    <property type="entry name" value="MetI-like"/>
    <property type="match status" value="1"/>
</dbReference>
<keyword evidence="2 7" id="KW-0813">Transport</keyword>
<evidence type="ECO:0000313" key="9">
    <source>
        <dbReference type="EMBL" id="CAG7612408.1"/>
    </source>
</evidence>
<dbReference type="Proteomes" id="UP001153328">
    <property type="component" value="Unassembled WGS sequence"/>
</dbReference>
<name>A0A9W4E216_9ACTN</name>
<keyword evidence="4 7" id="KW-0812">Transmembrane</keyword>
<evidence type="ECO:0000256" key="3">
    <source>
        <dbReference type="ARBA" id="ARBA00022475"/>
    </source>
</evidence>